<sequence length="223" mass="23693">MLESIGVVDVGTYALGSLLIVLCPGPNSIFVLKTGITSGPRVALAGACGVFLGDTVLMLATYLGVAAVIAANPGIFFAVKLAGAAYLAYLASRVLWGTWRPVFAHEAGVAVETPGKEAPWRDVLTGVAAFRTALTLSLTNPKAILFFLSFFMPFIDASKGHPALAFLVLALILQFWSVCYMTSLAQIGQPLLKFFGRRPVFGRIGNTIVGLVFYFFAVKLVLG</sequence>
<evidence type="ECO:0000256" key="2">
    <source>
        <dbReference type="ARBA" id="ARBA00007928"/>
    </source>
</evidence>
<feature type="transmembrane region" description="Helical" evidence="7">
    <location>
        <begin position="163"/>
        <end position="188"/>
    </location>
</feature>
<evidence type="ECO:0000256" key="5">
    <source>
        <dbReference type="ARBA" id="ARBA00022989"/>
    </source>
</evidence>
<dbReference type="PIRSF" id="PIRSF006324">
    <property type="entry name" value="LeuE"/>
    <property type="match status" value="1"/>
</dbReference>
<dbReference type="Proteomes" id="UP000271003">
    <property type="component" value="Chromosome"/>
</dbReference>
<dbReference type="InterPro" id="IPR001123">
    <property type="entry name" value="LeuE-type"/>
</dbReference>
<keyword evidence="9" id="KW-1185">Reference proteome</keyword>
<dbReference type="GO" id="GO:0015190">
    <property type="term" value="F:L-leucine transmembrane transporter activity"/>
    <property type="evidence" value="ECO:0007669"/>
    <property type="project" value="TreeGrafter"/>
</dbReference>
<feature type="transmembrane region" description="Helical" evidence="7">
    <location>
        <begin position="12"/>
        <end position="32"/>
    </location>
</feature>
<accession>A0A2Z6IC50</accession>
<evidence type="ECO:0000256" key="1">
    <source>
        <dbReference type="ARBA" id="ARBA00004651"/>
    </source>
</evidence>
<dbReference type="PANTHER" id="PTHR30086">
    <property type="entry name" value="ARGININE EXPORTER PROTEIN ARGO"/>
    <property type="match status" value="1"/>
</dbReference>
<dbReference type="GO" id="GO:0005886">
    <property type="term" value="C:plasma membrane"/>
    <property type="evidence" value="ECO:0007669"/>
    <property type="project" value="UniProtKB-SubCell"/>
</dbReference>
<feature type="transmembrane region" description="Helical" evidence="7">
    <location>
        <begin position="75"/>
        <end position="96"/>
    </location>
</feature>
<dbReference type="AlphaFoldDB" id="A0A2Z6IC50"/>
<feature type="transmembrane region" description="Helical" evidence="7">
    <location>
        <begin position="128"/>
        <end position="151"/>
    </location>
</feature>
<dbReference type="OrthoDB" id="9784202at2"/>
<dbReference type="PANTHER" id="PTHR30086:SF15">
    <property type="entry name" value="LEUCINE EFFLUX PROTEIN"/>
    <property type="match status" value="1"/>
</dbReference>
<feature type="transmembrane region" description="Helical" evidence="7">
    <location>
        <begin position="200"/>
        <end position="222"/>
    </location>
</feature>
<evidence type="ECO:0000256" key="6">
    <source>
        <dbReference type="ARBA" id="ARBA00023136"/>
    </source>
</evidence>
<comment type="similarity">
    <text evidence="2">Belongs to the Rht family.</text>
</comment>
<feature type="transmembrane region" description="Helical" evidence="7">
    <location>
        <begin position="44"/>
        <end position="69"/>
    </location>
</feature>
<reference evidence="8 9" key="1">
    <citation type="journal article" date="2018" name="Int. J. Syst. Evol. Microbiol.">
        <title>Mesosutterella multiformis gen. nov., sp. nov., a member of the family Sutterellaceae and Sutterella megalosphaeroides sp. nov., isolated from human faeces.</title>
        <authorList>
            <person name="Sakamoto M."/>
            <person name="Ikeyama N."/>
            <person name="Kunihiro T."/>
            <person name="Iino T."/>
            <person name="Yuki M."/>
            <person name="Ohkuma M."/>
        </authorList>
    </citation>
    <scope>NUCLEOTIDE SEQUENCE [LARGE SCALE GENOMIC DNA]</scope>
    <source>
        <strain evidence="8 9">6FBBBH3</strain>
    </source>
</reference>
<protein>
    <submittedName>
        <fullName evidence="8">Putative membrane protein</fullName>
    </submittedName>
</protein>
<name>A0A2Z6IC50_9BURK</name>
<dbReference type="RefSeq" id="WP_120177582.1">
    <property type="nucleotide sequence ID" value="NZ_AP018786.1"/>
</dbReference>
<dbReference type="KEGG" id="sutt:SUTMEG_19240"/>
<keyword evidence="6 7" id="KW-0472">Membrane</keyword>
<evidence type="ECO:0000313" key="8">
    <source>
        <dbReference type="EMBL" id="BBF24033.1"/>
    </source>
</evidence>
<evidence type="ECO:0000256" key="4">
    <source>
        <dbReference type="ARBA" id="ARBA00022692"/>
    </source>
</evidence>
<gene>
    <name evidence="8" type="ORF">SUTMEG_19240</name>
</gene>
<dbReference type="EMBL" id="AP018786">
    <property type="protein sequence ID" value="BBF24033.1"/>
    <property type="molecule type" value="Genomic_DNA"/>
</dbReference>
<keyword evidence="4 7" id="KW-0812">Transmembrane</keyword>
<comment type="subcellular location">
    <subcellularLocation>
        <location evidence="1">Cell membrane</location>
        <topology evidence="1">Multi-pass membrane protein</topology>
    </subcellularLocation>
</comment>
<dbReference type="NCBIfam" id="NF008201">
    <property type="entry name" value="PRK10958.1"/>
    <property type="match status" value="1"/>
</dbReference>
<evidence type="ECO:0000313" key="9">
    <source>
        <dbReference type="Proteomes" id="UP000271003"/>
    </source>
</evidence>
<dbReference type="Pfam" id="PF01810">
    <property type="entry name" value="LysE"/>
    <property type="match status" value="1"/>
</dbReference>
<evidence type="ECO:0000256" key="3">
    <source>
        <dbReference type="ARBA" id="ARBA00022475"/>
    </source>
</evidence>
<evidence type="ECO:0000256" key="7">
    <source>
        <dbReference type="SAM" id="Phobius"/>
    </source>
</evidence>
<keyword evidence="3" id="KW-1003">Cell membrane</keyword>
<keyword evidence="5 7" id="KW-1133">Transmembrane helix</keyword>
<organism evidence="8 9">
    <name type="scientific">Sutterella megalosphaeroides</name>
    <dbReference type="NCBI Taxonomy" id="2494234"/>
    <lineage>
        <taxon>Bacteria</taxon>
        <taxon>Pseudomonadati</taxon>
        <taxon>Pseudomonadota</taxon>
        <taxon>Betaproteobacteria</taxon>
        <taxon>Burkholderiales</taxon>
        <taxon>Sutterellaceae</taxon>
        <taxon>Sutterella</taxon>
    </lineage>
</organism>
<proteinExistence type="inferred from homology"/>
<dbReference type="GO" id="GO:0015820">
    <property type="term" value="P:L-leucine transport"/>
    <property type="evidence" value="ECO:0007669"/>
    <property type="project" value="TreeGrafter"/>
</dbReference>